<evidence type="ECO:0000259" key="1">
    <source>
        <dbReference type="Pfam" id="PF01850"/>
    </source>
</evidence>
<protein>
    <recommendedName>
        <fullName evidence="1">PIN domain-containing protein</fullName>
    </recommendedName>
</protein>
<reference evidence="2 3" key="1">
    <citation type="journal article" date="2007" name="Archaea">
        <title>The genome of Hyperthermus butylicus: a sulfur-reducing, peptide fermenting, neutrophilic Crenarchaeote growing up to 108 degrees C.</title>
        <authorList>
            <person name="Brugger K."/>
            <person name="Chen L."/>
            <person name="Stark M."/>
            <person name="Zibat A."/>
            <person name="Redder P."/>
            <person name="Ruepp A."/>
            <person name="Awayez M."/>
            <person name="She Q."/>
            <person name="Garrett R.A."/>
            <person name="Klenk H.P."/>
        </authorList>
    </citation>
    <scope>NUCLEOTIDE SEQUENCE [LARGE SCALE GENOMIC DNA]</scope>
    <source>
        <strain evidence="3">DSM 5456 / JCM 9403 / PLM1-5</strain>
    </source>
</reference>
<feature type="domain" description="PIN" evidence="1">
    <location>
        <begin position="6"/>
        <end position="131"/>
    </location>
</feature>
<sequence>MPRKCLLETGFLLALNPNDKNHQWALEVLARAKRGELEICISPAALVEVSLILRSQGVSDDVIAEVLRTMDDAISLYTRPQYCSLTLRHLSYAAELRTKYQNLTFFDSIHAAIAIIDKLAYIDLDPIVRDVVKLETKR</sequence>
<dbReference type="InterPro" id="IPR029060">
    <property type="entry name" value="PIN-like_dom_sf"/>
</dbReference>
<dbReference type="KEGG" id="hbu:Hbut_0674"/>
<name>A2BKL9_HYPBU</name>
<dbReference type="InterPro" id="IPR002716">
    <property type="entry name" value="PIN_dom"/>
</dbReference>
<keyword evidence="3" id="KW-1185">Reference proteome</keyword>
<evidence type="ECO:0000313" key="3">
    <source>
        <dbReference type="Proteomes" id="UP000002593"/>
    </source>
</evidence>
<dbReference type="OrthoDB" id="384093at2157"/>
<evidence type="ECO:0000313" key="2">
    <source>
        <dbReference type="EMBL" id="ABM80530.1"/>
    </source>
</evidence>
<dbReference type="Gene3D" id="3.40.50.1010">
    <property type="entry name" value="5'-nuclease"/>
    <property type="match status" value="1"/>
</dbReference>
<dbReference type="EMBL" id="CP000493">
    <property type="protein sequence ID" value="ABM80530.1"/>
    <property type="molecule type" value="Genomic_DNA"/>
</dbReference>
<dbReference type="AlphaFoldDB" id="A2BKL9"/>
<gene>
    <name evidence="2" type="ordered locus">Hbut_0674</name>
</gene>
<dbReference type="Pfam" id="PF01850">
    <property type="entry name" value="PIN"/>
    <property type="match status" value="1"/>
</dbReference>
<dbReference type="Proteomes" id="UP000002593">
    <property type="component" value="Chromosome"/>
</dbReference>
<dbReference type="EnsemblBacteria" id="ABM80530">
    <property type="protein sequence ID" value="ABM80530"/>
    <property type="gene ID" value="Hbut_0674"/>
</dbReference>
<dbReference type="eggNOG" id="arCOG02219">
    <property type="taxonomic scope" value="Archaea"/>
</dbReference>
<proteinExistence type="predicted"/>
<dbReference type="RefSeq" id="WP_011821848.1">
    <property type="nucleotide sequence ID" value="NC_008818.1"/>
</dbReference>
<organism evidence="2 3">
    <name type="scientific">Hyperthermus butylicus (strain DSM 5456 / JCM 9403 / PLM1-5)</name>
    <dbReference type="NCBI Taxonomy" id="415426"/>
    <lineage>
        <taxon>Archaea</taxon>
        <taxon>Thermoproteota</taxon>
        <taxon>Thermoprotei</taxon>
        <taxon>Desulfurococcales</taxon>
        <taxon>Pyrodictiaceae</taxon>
        <taxon>Hyperthermus</taxon>
    </lineage>
</organism>
<accession>A2BKL9</accession>
<dbReference type="SUPFAM" id="SSF88723">
    <property type="entry name" value="PIN domain-like"/>
    <property type="match status" value="1"/>
</dbReference>
<dbReference type="GeneID" id="4782671"/>
<dbReference type="HOGENOM" id="CLU_1850611_0_0_2"/>